<dbReference type="EMBL" id="BLAY01000146">
    <property type="protein sequence ID" value="GET42063.1"/>
    <property type="molecule type" value="Genomic_DNA"/>
</dbReference>
<proteinExistence type="predicted"/>
<dbReference type="AlphaFoldDB" id="A0AAV3XID1"/>
<keyword evidence="2" id="KW-1185">Reference proteome</keyword>
<dbReference type="RefSeq" id="WP_226589005.1">
    <property type="nucleotide sequence ID" value="NZ_BLAY01000146.1"/>
</dbReference>
<dbReference type="Proteomes" id="UP001050975">
    <property type="component" value="Unassembled WGS sequence"/>
</dbReference>
<reference evidence="1" key="1">
    <citation type="submission" date="2019-10" db="EMBL/GenBank/DDBJ databases">
        <title>Draft genome sequece of Microseira wollei NIES-4236.</title>
        <authorList>
            <person name="Yamaguchi H."/>
            <person name="Suzuki S."/>
            <person name="Kawachi M."/>
        </authorList>
    </citation>
    <scope>NUCLEOTIDE SEQUENCE</scope>
    <source>
        <strain evidence="1">NIES-4236</strain>
    </source>
</reference>
<comment type="caution">
    <text evidence="1">The sequence shown here is derived from an EMBL/GenBank/DDBJ whole genome shotgun (WGS) entry which is preliminary data.</text>
</comment>
<evidence type="ECO:0000313" key="1">
    <source>
        <dbReference type="EMBL" id="GET42063.1"/>
    </source>
</evidence>
<protein>
    <submittedName>
        <fullName evidence="1">Uncharacterized protein</fullName>
    </submittedName>
</protein>
<gene>
    <name evidence="1" type="ORF">MiSe_68770</name>
</gene>
<sequence>MTTVTPEEIALYRAELADYPAALEALDTIEKSEGDLEDAALVLARRAKLEAVRANKWLDEYAKQLQEVLCRQEFREDLLNNSFNVLVGYLLLNPPTIPLAMVTPVIIYVMKRGLNQWCENC</sequence>
<organism evidence="1 2">
    <name type="scientific">Microseira wollei NIES-4236</name>
    <dbReference type="NCBI Taxonomy" id="2530354"/>
    <lineage>
        <taxon>Bacteria</taxon>
        <taxon>Bacillati</taxon>
        <taxon>Cyanobacteriota</taxon>
        <taxon>Cyanophyceae</taxon>
        <taxon>Oscillatoriophycideae</taxon>
        <taxon>Aerosakkonematales</taxon>
        <taxon>Aerosakkonemataceae</taxon>
        <taxon>Microseira</taxon>
    </lineage>
</organism>
<name>A0AAV3XID1_9CYAN</name>
<accession>A0AAV3XID1</accession>
<evidence type="ECO:0000313" key="2">
    <source>
        <dbReference type="Proteomes" id="UP001050975"/>
    </source>
</evidence>